<keyword evidence="1" id="KW-0472">Membrane</keyword>
<reference evidence="2 3" key="1">
    <citation type="journal article" date="2010" name="J. Bacteriol.">
        <title>Complete Genome Sequence of Cronobacter turicensis LMG 23827, a foodborne pathogen causing deaths in neonates.</title>
        <authorList>
            <person name="Stephan R."/>
            <person name="Lehner A."/>
            <person name="Tischler P."/>
            <person name="Rattei T."/>
        </authorList>
    </citation>
    <scope>NUCLEOTIDE SEQUENCE [LARGE SCALE GENOMIC DNA]</scope>
    <source>
        <strain evidence="3">DSM 18703 / CCUG 55852 / LMG 23827 / z3032</strain>
    </source>
</reference>
<dbReference type="KEGG" id="ctu:CTU_17330"/>
<reference evidence="3" key="2">
    <citation type="journal article" date="2011" name="J. Bacteriol.">
        <title>Complete genome sequence of Cronobacter turicensis LMG 23827, a food-borne pathogen causing deaths in neonates.</title>
        <authorList>
            <person name="Stephan R."/>
            <person name="Lehner A."/>
            <person name="Tischler P."/>
            <person name="Rattei T."/>
        </authorList>
    </citation>
    <scope>NUCLEOTIDE SEQUENCE [LARGE SCALE GENOMIC DNA]</scope>
    <source>
        <strain evidence="3">DSM 18703 / CCUG 55852 / LMG 23827 / z3032</strain>
    </source>
</reference>
<sequence length="241" mass="28124">MSWLGIPYPLSETTFLDSGILSVSKVPEISVNTGFGWDNVVGTILAAFVGALIPALIAFYSIRKNDIYSEKLRLQQKEDLEATINTQLKVSTLSFNAQVLSNNRQGWINNVRDLTSDFISLCEDFISTRYFYYKAFRRLDRFSAQDEATRMYRDRTYEIKREIIKVKTNIELMLNPNELTSRAIFVAMNRIVNVINEDDFKHTLFRKHGESWKIYDKTKLAYIKTMKRCLKTEWKRVKNGE</sequence>
<organism evidence="2 3">
    <name type="scientific">Cronobacter turicensis (strain DSM 18703 / CCUG 55852 / LMG 23827 / z3032)</name>
    <dbReference type="NCBI Taxonomy" id="693216"/>
    <lineage>
        <taxon>Bacteria</taxon>
        <taxon>Pseudomonadati</taxon>
        <taxon>Pseudomonadota</taxon>
        <taxon>Gammaproteobacteria</taxon>
        <taxon>Enterobacterales</taxon>
        <taxon>Enterobacteriaceae</taxon>
        <taxon>Cronobacter</taxon>
    </lineage>
</organism>
<name>C9Y1P3_CROTZ</name>
<gene>
    <name evidence="2" type="ordered locus">Ctu_17330</name>
</gene>
<keyword evidence="3" id="KW-1185">Reference proteome</keyword>
<proteinExistence type="predicted"/>
<evidence type="ECO:0000313" key="3">
    <source>
        <dbReference type="Proteomes" id="UP000002069"/>
    </source>
</evidence>
<evidence type="ECO:0000256" key="1">
    <source>
        <dbReference type="SAM" id="Phobius"/>
    </source>
</evidence>
<feature type="transmembrane region" description="Helical" evidence="1">
    <location>
        <begin position="40"/>
        <end position="62"/>
    </location>
</feature>
<accession>C9Y1P3</accession>
<dbReference type="AlphaFoldDB" id="C9Y1P3"/>
<dbReference type="Proteomes" id="UP000002069">
    <property type="component" value="Chromosome"/>
</dbReference>
<keyword evidence="1" id="KW-0812">Transmembrane</keyword>
<evidence type="ECO:0008006" key="4">
    <source>
        <dbReference type="Google" id="ProtNLM"/>
    </source>
</evidence>
<protein>
    <recommendedName>
        <fullName evidence="4">DUF4760 domain-containing protein</fullName>
    </recommendedName>
</protein>
<evidence type="ECO:0000313" key="2">
    <source>
        <dbReference type="EMBL" id="CBA30076.1"/>
    </source>
</evidence>
<dbReference type="HOGENOM" id="CLU_100593_0_0_6"/>
<dbReference type="EMBL" id="FN543093">
    <property type="protein sequence ID" value="CBA30076.1"/>
    <property type="molecule type" value="Genomic_DNA"/>
</dbReference>
<keyword evidence="1" id="KW-1133">Transmembrane helix</keyword>